<name>A0AAV2YN24_9STRA</name>
<dbReference type="Pfam" id="PF00808">
    <property type="entry name" value="CBFD_NFYB_HMF"/>
    <property type="match status" value="1"/>
</dbReference>
<proteinExistence type="predicted"/>
<dbReference type="InterPro" id="IPR009071">
    <property type="entry name" value="HMG_box_dom"/>
</dbReference>
<dbReference type="InterPro" id="IPR009072">
    <property type="entry name" value="Histone-fold"/>
</dbReference>
<feature type="domain" description="HMG box" evidence="4">
    <location>
        <begin position="4"/>
        <end position="72"/>
    </location>
</feature>
<dbReference type="PANTHER" id="PTHR48112:SF22">
    <property type="entry name" value="MITOCHONDRIAL TRANSCRIPTION FACTOR A, ISOFORM B"/>
    <property type="match status" value="1"/>
</dbReference>
<dbReference type="EMBL" id="DAKRPA010000235">
    <property type="protein sequence ID" value="DAZ94748.1"/>
    <property type="molecule type" value="Genomic_DNA"/>
</dbReference>
<comment type="caution">
    <text evidence="5">The sequence shown here is derived from an EMBL/GenBank/DDBJ whole genome shotgun (WGS) entry which is preliminary data.</text>
</comment>
<dbReference type="AlphaFoldDB" id="A0AAV2YN24"/>
<evidence type="ECO:0000313" key="5">
    <source>
        <dbReference type="EMBL" id="DAZ94748.1"/>
    </source>
</evidence>
<dbReference type="PANTHER" id="PTHR48112">
    <property type="entry name" value="HIGH MOBILITY GROUP PROTEIN DSP1"/>
    <property type="match status" value="1"/>
</dbReference>
<reference evidence="5" key="1">
    <citation type="submission" date="2022-11" db="EMBL/GenBank/DDBJ databases">
        <authorList>
            <person name="Morgan W.R."/>
            <person name="Tartar A."/>
        </authorList>
    </citation>
    <scope>NUCLEOTIDE SEQUENCE</scope>
    <source>
        <strain evidence="5">ARSEF 373</strain>
    </source>
</reference>
<organism evidence="5 6">
    <name type="scientific">Lagenidium giganteum</name>
    <dbReference type="NCBI Taxonomy" id="4803"/>
    <lineage>
        <taxon>Eukaryota</taxon>
        <taxon>Sar</taxon>
        <taxon>Stramenopiles</taxon>
        <taxon>Oomycota</taxon>
        <taxon>Peronosporomycetes</taxon>
        <taxon>Pythiales</taxon>
        <taxon>Pythiaceae</taxon>
    </lineage>
</organism>
<dbReference type="SUPFAM" id="SSF47095">
    <property type="entry name" value="HMG-box"/>
    <property type="match status" value="1"/>
</dbReference>
<feature type="region of interest" description="Disordered" evidence="3">
    <location>
        <begin position="183"/>
        <end position="235"/>
    </location>
</feature>
<dbReference type="GO" id="GO:0003677">
    <property type="term" value="F:DNA binding"/>
    <property type="evidence" value="ECO:0007669"/>
    <property type="project" value="UniProtKB-UniRule"/>
</dbReference>
<evidence type="ECO:0000256" key="1">
    <source>
        <dbReference type="ARBA" id="ARBA00023125"/>
    </source>
</evidence>
<feature type="compositionally biased region" description="Polar residues" evidence="3">
    <location>
        <begin position="198"/>
        <end position="208"/>
    </location>
</feature>
<evidence type="ECO:0000313" key="6">
    <source>
        <dbReference type="Proteomes" id="UP001146120"/>
    </source>
</evidence>
<dbReference type="InterPro" id="IPR050342">
    <property type="entry name" value="HMGB"/>
</dbReference>
<dbReference type="Pfam" id="PF00505">
    <property type="entry name" value="HMG_box"/>
    <property type="match status" value="1"/>
</dbReference>
<sequence length="235" mass="25966">MAPIKKPMSGYMHFCNEVRGDIIKENPGSNVGAVMKLVSVKWKELSEQDKERYQEIAKKDKERYEQERREQIEAGVLEEPVAVEKVAAPHLYPIGRVKRVIQTDPEAGRVTRDAAVAIAKAAELFVQFLATKGYENALYQNRRQIKDRDVTRAIHTTSVLDWLREDFPDLSKAAAATAAAAAAAPKPKKPIQADANAPSVSTFFQPSAKNAEETTRQAEANEASVAAVEETESTT</sequence>
<evidence type="ECO:0000259" key="4">
    <source>
        <dbReference type="PROSITE" id="PS50118"/>
    </source>
</evidence>
<keyword evidence="1 2" id="KW-0238">DNA-binding</keyword>
<dbReference type="InterPro" id="IPR036910">
    <property type="entry name" value="HMG_box_dom_sf"/>
</dbReference>
<keyword evidence="2" id="KW-0539">Nucleus</keyword>
<accession>A0AAV2YN24</accession>
<dbReference type="SUPFAM" id="SSF47113">
    <property type="entry name" value="Histone-fold"/>
    <property type="match status" value="1"/>
</dbReference>
<dbReference type="CDD" id="cd00084">
    <property type="entry name" value="HMG-box_SF"/>
    <property type="match status" value="1"/>
</dbReference>
<gene>
    <name evidence="5" type="ORF">N0F65_011564</name>
</gene>
<dbReference type="Gene3D" id="1.10.30.10">
    <property type="entry name" value="High mobility group box domain"/>
    <property type="match status" value="1"/>
</dbReference>
<dbReference type="SMART" id="SM00398">
    <property type="entry name" value="HMG"/>
    <property type="match status" value="1"/>
</dbReference>
<reference evidence="5" key="2">
    <citation type="journal article" date="2023" name="Microbiol Resour">
        <title>Decontamination and Annotation of the Draft Genome Sequence of the Oomycete Lagenidium giganteum ARSEF 373.</title>
        <authorList>
            <person name="Morgan W.R."/>
            <person name="Tartar A."/>
        </authorList>
    </citation>
    <scope>NUCLEOTIDE SEQUENCE</scope>
    <source>
        <strain evidence="5">ARSEF 373</strain>
    </source>
</reference>
<dbReference type="InterPro" id="IPR003958">
    <property type="entry name" value="CBFA_NFYB_domain"/>
</dbReference>
<dbReference type="Gene3D" id="1.10.20.10">
    <property type="entry name" value="Histone, subunit A"/>
    <property type="match status" value="1"/>
</dbReference>
<dbReference type="GO" id="GO:0046982">
    <property type="term" value="F:protein heterodimerization activity"/>
    <property type="evidence" value="ECO:0007669"/>
    <property type="project" value="InterPro"/>
</dbReference>
<protein>
    <recommendedName>
        <fullName evidence="4">HMG box domain-containing protein</fullName>
    </recommendedName>
</protein>
<dbReference type="GO" id="GO:0005634">
    <property type="term" value="C:nucleus"/>
    <property type="evidence" value="ECO:0007669"/>
    <property type="project" value="UniProtKB-UniRule"/>
</dbReference>
<evidence type="ECO:0000256" key="2">
    <source>
        <dbReference type="PROSITE-ProRule" id="PRU00267"/>
    </source>
</evidence>
<feature type="compositionally biased region" description="Low complexity" evidence="3">
    <location>
        <begin position="218"/>
        <end position="228"/>
    </location>
</feature>
<keyword evidence="6" id="KW-1185">Reference proteome</keyword>
<feature type="DNA-binding region" description="HMG box" evidence="2">
    <location>
        <begin position="4"/>
        <end position="72"/>
    </location>
</feature>
<dbReference type="PROSITE" id="PS50118">
    <property type="entry name" value="HMG_BOX_2"/>
    <property type="match status" value="1"/>
</dbReference>
<evidence type="ECO:0000256" key="3">
    <source>
        <dbReference type="SAM" id="MobiDB-lite"/>
    </source>
</evidence>
<dbReference type="Proteomes" id="UP001146120">
    <property type="component" value="Unassembled WGS sequence"/>
</dbReference>